<comment type="catalytic activity">
    <reaction evidence="5">
        <text>queuosine 5'-phosphate + H2O = queuine + D-ribose 5-phosphate</text>
        <dbReference type="Rhea" id="RHEA:75387"/>
        <dbReference type="ChEBI" id="CHEBI:15377"/>
        <dbReference type="ChEBI" id="CHEBI:17433"/>
        <dbReference type="ChEBI" id="CHEBI:78346"/>
        <dbReference type="ChEBI" id="CHEBI:194371"/>
    </reaction>
    <physiologicalReaction direction="left-to-right" evidence="5">
        <dbReference type="Rhea" id="RHEA:75388"/>
    </physiologicalReaction>
</comment>
<dbReference type="RefSeq" id="WP_259315909.1">
    <property type="nucleotide sequence ID" value="NZ_CP087164.1"/>
</dbReference>
<gene>
    <name evidence="6" type="ORF">DSM104329_02636</name>
</gene>
<dbReference type="GO" id="GO:0016787">
    <property type="term" value="F:hydrolase activity"/>
    <property type="evidence" value="ECO:0007669"/>
    <property type="project" value="UniProtKB-KW"/>
</dbReference>
<evidence type="ECO:0000313" key="7">
    <source>
        <dbReference type="Proteomes" id="UP001162834"/>
    </source>
</evidence>
<dbReference type="InterPro" id="IPR019438">
    <property type="entry name" value="Q_salvage"/>
</dbReference>
<evidence type="ECO:0000256" key="4">
    <source>
        <dbReference type="ARBA" id="ARBA00035393"/>
    </source>
</evidence>
<dbReference type="Proteomes" id="UP001162834">
    <property type="component" value="Chromosome"/>
</dbReference>
<dbReference type="PANTHER" id="PTHR21314:SF0">
    <property type="entry name" value="QUEUOSINE 5'-PHOSPHATE N-GLYCOSYLASE_HYDROLASE"/>
    <property type="match status" value="1"/>
</dbReference>
<evidence type="ECO:0000313" key="6">
    <source>
        <dbReference type="EMBL" id="UGS36235.1"/>
    </source>
</evidence>
<dbReference type="KEGG" id="sbae:DSM104329_02636"/>
<evidence type="ECO:0000256" key="5">
    <source>
        <dbReference type="ARBA" id="ARBA00048204"/>
    </source>
</evidence>
<evidence type="ECO:0000256" key="2">
    <source>
        <dbReference type="ARBA" id="ARBA00035119"/>
    </source>
</evidence>
<proteinExistence type="inferred from homology"/>
<protein>
    <recommendedName>
        <fullName evidence="3">Queuosine 5'-phosphate N-glycosylase/hydrolase</fullName>
    </recommendedName>
    <alternativeName>
        <fullName evidence="4">Queuosine-nucleotide N-glycosylase/hydrolase</fullName>
    </alternativeName>
</protein>
<accession>A0A9E6XXV3</accession>
<evidence type="ECO:0000256" key="3">
    <source>
        <dbReference type="ARBA" id="ARBA00035306"/>
    </source>
</evidence>
<comment type="similarity">
    <text evidence="2">Belongs to the QNG1 protein family.</text>
</comment>
<keyword evidence="1" id="KW-0378">Hydrolase</keyword>
<keyword evidence="7" id="KW-1185">Reference proteome</keyword>
<reference evidence="6" key="1">
    <citation type="journal article" date="2022" name="Int. J. Syst. Evol. Microbiol.">
        <title>Pseudomonas aegrilactucae sp. nov. and Pseudomonas morbosilactucae sp. nov., pathogens causing bacterial rot of lettuce in Japan.</title>
        <authorList>
            <person name="Sawada H."/>
            <person name="Fujikawa T."/>
            <person name="Satou M."/>
        </authorList>
    </citation>
    <scope>NUCLEOTIDE SEQUENCE</scope>
    <source>
        <strain evidence="6">0166_1</strain>
    </source>
</reference>
<name>A0A9E6XXV3_9ACTN</name>
<dbReference type="GO" id="GO:0006400">
    <property type="term" value="P:tRNA modification"/>
    <property type="evidence" value="ECO:0007669"/>
    <property type="project" value="TreeGrafter"/>
</dbReference>
<dbReference type="PANTHER" id="PTHR21314">
    <property type="entry name" value="QUEUOSINE 5'-PHOSPHATE N-GLYCOSYLASE_HYDROLASE-RELATED"/>
    <property type="match status" value="1"/>
</dbReference>
<sequence>MRLCDEVRTTAAATAARATSVRVDPDAVARVQLADADRPQLDPARHYLEGSAADVATYLLTLDTINFGSGWFPTLRKRPNCSGYFTVAWGVADRFRAHGPWSNRELRAMRADEIADALGQNRDHELMALFAQALRQLGSFLGERSALDLVAQAGASAERLAELLASGMAAYADRGFYKRAQIVASDLALAGVARFADLGRLTIFADNLVPHVLRLDGVLVYDQRLAAHIDAERLLRPGPQEREIRACAVNACTAIAARLEISEQELDHLLWTRGGAPSYKAVPRHRCRTIWY</sequence>
<dbReference type="EMBL" id="CP087164">
    <property type="protein sequence ID" value="UGS36235.1"/>
    <property type="molecule type" value="Genomic_DNA"/>
</dbReference>
<dbReference type="Pfam" id="PF10343">
    <property type="entry name" value="Q_salvage"/>
    <property type="match status" value="1"/>
</dbReference>
<evidence type="ECO:0000256" key="1">
    <source>
        <dbReference type="ARBA" id="ARBA00022801"/>
    </source>
</evidence>
<organism evidence="6 7">
    <name type="scientific">Capillimicrobium parvum</name>
    <dbReference type="NCBI Taxonomy" id="2884022"/>
    <lineage>
        <taxon>Bacteria</taxon>
        <taxon>Bacillati</taxon>
        <taxon>Actinomycetota</taxon>
        <taxon>Thermoleophilia</taxon>
        <taxon>Solirubrobacterales</taxon>
        <taxon>Capillimicrobiaceae</taxon>
        <taxon>Capillimicrobium</taxon>
    </lineage>
</organism>
<dbReference type="AlphaFoldDB" id="A0A9E6XXV3"/>